<keyword evidence="6" id="KW-0756">Sterol biosynthesis</keyword>
<dbReference type="Proteomes" id="UP001150569">
    <property type="component" value="Unassembled WGS sequence"/>
</dbReference>
<keyword evidence="6" id="KW-1207">Sterol metabolism</keyword>
<dbReference type="InterPro" id="IPR029063">
    <property type="entry name" value="SAM-dependent_MTases_sf"/>
</dbReference>
<dbReference type="GO" id="GO:0006696">
    <property type="term" value="P:ergosterol biosynthetic process"/>
    <property type="evidence" value="ECO:0007669"/>
    <property type="project" value="TreeGrafter"/>
</dbReference>
<dbReference type="PROSITE" id="PS51685">
    <property type="entry name" value="SAM_MT_ERG6_SMT"/>
    <property type="match status" value="1"/>
</dbReference>
<evidence type="ECO:0000256" key="5">
    <source>
        <dbReference type="PROSITE-ProRule" id="PRU01022"/>
    </source>
</evidence>
<keyword evidence="6" id="KW-0444">Lipid biosynthesis</keyword>
<dbReference type="Gene3D" id="3.40.50.150">
    <property type="entry name" value="Vaccinia Virus protein VP39"/>
    <property type="match status" value="1"/>
</dbReference>
<accession>A0A9W8AAH9</accession>
<evidence type="ECO:0000256" key="6">
    <source>
        <dbReference type="RuleBase" id="RU362025"/>
    </source>
</evidence>
<dbReference type="PANTHER" id="PTHR44068:SF1">
    <property type="entry name" value="HYPOTHETICAL LOC100005854"/>
    <property type="match status" value="1"/>
</dbReference>
<dbReference type="InterPro" id="IPR013705">
    <property type="entry name" value="Sterol_MeTrfase_C"/>
</dbReference>
<dbReference type="InterPro" id="IPR030384">
    <property type="entry name" value="MeTrfase_SMT"/>
</dbReference>
<keyword evidence="6" id="KW-0753">Steroid metabolism</keyword>
<evidence type="ECO:0000313" key="9">
    <source>
        <dbReference type="Proteomes" id="UP001150569"/>
    </source>
</evidence>
<dbReference type="EMBL" id="JANBPT010000357">
    <property type="protein sequence ID" value="KAJ1923055.1"/>
    <property type="molecule type" value="Genomic_DNA"/>
</dbReference>
<dbReference type="CDD" id="cd02440">
    <property type="entry name" value="AdoMet_MTases"/>
    <property type="match status" value="1"/>
</dbReference>
<keyword evidence="9" id="KW-1185">Reference proteome</keyword>
<gene>
    <name evidence="8" type="primary">ERG6_2</name>
    <name evidence="8" type="ORF">IWQ60_006121</name>
</gene>
<dbReference type="Pfam" id="PF08498">
    <property type="entry name" value="Sterol_MT_C"/>
    <property type="match status" value="1"/>
</dbReference>
<comment type="pathway">
    <text evidence="6">Steroid metabolism.</text>
</comment>
<evidence type="ECO:0000256" key="3">
    <source>
        <dbReference type="ARBA" id="ARBA00022691"/>
    </source>
</evidence>
<dbReference type="GO" id="GO:0005783">
    <property type="term" value="C:endoplasmic reticulum"/>
    <property type="evidence" value="ECO:0007669"/>
    <property type="project" value="TreeGrafter"/>
</dbReference>
<dbReference type="GO" id="GO:0003838">
    <property type="term" value="F:sterol 24-C-methyltransferase activity"/>
    <property type="evidence" value="ECO:0007669"/>
    <property type="project" value="TreeGrafter"/>
</dbReference>
<comment type="caution">
    <text evidence="8">The sequence shown here is derived from an EMBL/GenBank/DDBJ whole genome shotgun (WGS) entry which is preliminary data.</text>
</comment>
<evidence type="ECO:0000259" key="7">
    <source>
        <dbReference type="PROSITE" id="PS51685"/>
    </source>
</evidence>
<keyword evidence="6" id="KW-0752">Steroid biosynthesis</keyword>
<dbReference type="OrthoDB" id="540004at2759"/>
<organism evidence="8 9">
    <name type="scientific">Tieghemiomyces parasiticus</name>
    <dbReference type="NCBI Taxonomy" id="78921"/>
    <lineage>
        <taxon>Eukaryota</taxon>
        <taxon>Fungi</taxon>
        <taxon>Fungi incertae sedis</taxon>
        <taxon>Zoopagomycota</taxon>
        <taxon>Kickxellomycotina</taxon>
        <taxon>Dimargaritomycetes</taxon>
        <taxon>Dimargaritales</taxon>
        <taxon>Dimargaritaceae</taxon>
        <taxon>Tieghemiomyces</taxon>
    </lineage>
</organism>
<dbReference type="SUPFAM" id="SSF53335">
    <property type="entry name" value="S-adenosyl-L-methionine-dependent methyltransferases"/>
    <property type="match status" value="1"/>
</dbReference>
<dbReference type="PANTHER" id="PTHR44068">
    <property type="entry name" value="ZGC:194242"/>
    <property type="match status" value="1"/>
</dbReference>
<comment type="function">
    <text evidence="6">Catalyzes the transfer of methyl groups from S-adenosyl-methionine to the C-24 of sterols.</text>
</comment>
<dbReference type="EC" id="2.1.1.-" evidence="6"/>
<evidence type="ECO:0000256" key="1">
    <source>
        <dbReference type="ARBA" id="ARBA00022603"/>
    </source>
</evidence>
<keyword evidence="1 5" id="KW-0489">Methyltransferase</keyword>
<keyword evidence="2 5" id="KW-0808">Transferase</keyword>
<dbReference type="GO" id="GO:0032259">
    <property type="term" value="P:methylation"/>
    <property type="evidence" value="ECO:0007669"/>
    <property type="project" value="UniProtKB-KW"/>
</dbReference>
<sequence>MFTLILAMTPRADPSESHKADKDFSTALHGAKVNGNPDGFLSKLTSKDNTLHSHAVESYSKFWENKQNDDKLLTDGSGEDLNNEDSRLKMYTQLTNTYYNLATDFYEYGWGQSFHFARKAIGESFERSIARHEHYLASLAELRSGMRVLDVGCGVGGPAREMIRMTGCHVTGLNNNDYQIERARQYAKRYRQEDHSEFVKGDFMKMPFPDNSFDAVYAIEATCHAPDLEGVYGEIFRVLKPGGTFAVYEWVTTAAYDEQDPAQRQIILDVEKGDGIPKLFPWSTCLQALRTVGFEITSHEDLATTTVSNDYPWYEELAGGSMFSSLRGFARSNVGCVITNTMVSLLETVGIAPPGSFEIQKVLLTAADGLVKGGRMNIFTPMYTVACRKPEN</sequence>
<evidence type="ECO:0000256" key="4">
    <source>
        <dbReference type="ARBA" id="ARBA00038188"/>
    </source>
</evidence>
<keyword evidence="3 5" id="KW-0949">S-adenosyl-L-methionine</keyword>
<proteinExistence type="inferred from homology"/>
<dbReference type="AlphaFoldDB" id="A0A9W8AAH9"/>
<comment type="similarity">
    <text evidence="4 5 6">Belongs to the class I-like SAM-binding methyltransferase superfamily. Erg6/SMT family.</text>
</comment>
<keyword evidence="6" id="KW-0443">Lipid metabolism</keyword>
<evidence type="ECO:0000256" key="2">
    <source>
        <dbReference type="ARBA" id="ARBA00022679"/>
    </source>
</evidence>
<dbReference type="InterPro" id="IPR050447">
    <property type="entry name" value="Erg6_SMT_methyltransf"/>
</dbReference>
<evidence type="ECO:0000313" key="8">
    <source>
        <dbReference type="EMBL" id="KAJ1923055.1"/>
    </source>
</evidence>
<reference evidence="8" key="1">
    <citation type="submission" date="2022-07" db="EMBL/GenBank/DDBJ databases">
        <title>Phylogenomic reconstructions and comparative analyses of Kickxellomycotina fungi.</title>
        <authorList>
            <person name="Reynolds N.K."/>
            <person name="Stajich J.E."/>
            <person name="Barry K."/>
            <person name="Grigoriev I.V."/>
            <person name="Crous P."/>
            <person name="Smith M.E."/>
        </authorList>
    </citation>
    <scope>NUCLEOTIDE SEQUENCE</scope>
    <source>
        <strain evidence="8">RSA 861</strain>
    </source>
</reference>
<protein>
    <recommendedName>
        <fullName evidence="6">Sterol 24-C-methyltransferase</fullName>
        <ecNumber evidence="6">2.1.1.-</ecNumber>
    </recommendedName>
    <alternativeName>
        <fullName evidence="6">Delta(24)-sterol C-methyltransferase</fullName>
    </alternativeName>
</protein>
<feature type="domain" description="SAM-dependent methyltransferase Erg6/SMT-type" evidence="7">
    <location>
        <begin position="98"/>
        <end position="390"/>
    </location>
</feature>
<dbReference type="Pfam" id="PF08241">
    <property type="entry name" value="Methyltransf_11"/>
    <property type="match status" value="1"/>
</dbReference>
<name>A0A9W8AAH9_9FUNG</name>
<dbReference type="InterPro" id="IPR013216">
    <property type="entry name" value="Methyltransf_11"/>
</dbReference>